<sequence>MISNVLHLVPGNDWSGLHMRHYKRYIRIRDTRTGRRRTLHRVLAEQLLGRPLLAGEVVHHKDGNSTNNAPDNLIVLPSQRYHAHLEYHLRCERRGMPFLFPELLQGSQQPRPGTLFEHVF</sequence>
<dbReference type="InterPro" id="IPR003615">
    <property type="entry name" value="HNH_nuc"/>
</dbReference>
<comment type="caution">
    <text evidence="2">The sequence shown here is derived from an EMBL/GenBank/DDBJ whole genome shotgun (WGS) entry which is preliminary data.</text>
</comment>
<keyword evidence="2" id="KW-0540">Nuclease</keyword>
<reference evidence="3" key="1">
    <citation type="journal article" date="2019" name="Int. J. Syst. Evol. Microbiol.">
        <title>The Global Catalogue of Microorganisms (GCM) 10K type strain sequencing project: providing services to taxonomists for standard genome sequencing and annotation.</title>
        <authorList>
            <consortium name="The Broad Institute Genomics Platform"/>
            <consortium name="The Broad Institute Genome Sequencing Center for Infectious Disease"/>
            <person name="Wu L."/>
            <person name="Ma J."/>
        </authorList>
    </citation>
    <scope>NUCLEOTIDE SEQUENCE [LARGE SCALE GENOMIC DNA]</scope>
    <source>
        <strain evidence="3">CCTCC AB 2017081</strain>
    </source>
</reference>
<dbReference type="GO" id="GO:0004519">
    <property type="term" value="F:endonuclease activity"/>
    <property type="evidence" value="ECO:0007669"/>
    <property type="project" value="UniProtKB-KW"/>
</dbReference>
<gene>
    <name evidence="2" type="ORF">ACFOSB_08360</name>
</gene>
<dbReference type="SUPFAM" id="SSF54060">
    <property type="entry name" value="His-Me finger endonucleases"/>
    <property type="match status" value="1"/>
</dbReference>
<keyword evidence="2" id="KW-0378">Hydrolase</keyword>
<organism evidence="2 3">
    <name type="scientific">Deinococcus rufus</name>
    <dbReference type="NCBI Taxonomy" id="2136097"/>
    <lineage>
        <taxon>Bacteria</taxon>
        <taxon>Thermotogati</taxon>
        <taxon>Deinococcota</taxon>
        <taxon>Deinococci</taxon>
        <taxon>Deinococcales</taxon>
        <taxon>Deinococcaceae</taxon>
        <taxon>Deinococcus</taxon>
    </lineage>
</organism>
<evidence type="ECO:0000259" key="1">
    <source>
        <dbReference type="Pfam" id="PF13392"/>
    </source>
</evidence>
<evidence type="ECO:0000313" key="2">
    <source>
        <dbReference type="EMBL" id="MFC3832869.1"/>
    </source>
</evidence>
<dbReference type="RefSeq" id="WP_322474761.1">
    <property type="nucleotide sequence ID" value="NZ_JBHRZG010000009.1"/>
</dbReference>
<keyword evidence="2" id="KW-0255">Endonuclease</keyword>
<dbReference type="Gene3D" id="3.90.75.20">
    <property type="match status" value="1"/>
</dbReference>
<keyword evidence="3" id="KW-1185">Reference proteome</keyword>
<name>A0ABV7Z9S6_9DEIO</name>
<evidence type="ECO:0000313" key="3">
    <source>
        <dbReference type="Proteomes" id="UP001595803"/>
    </source>
</evidence>
<accession>A0ABV7Z9S6</accession>
<feature type="domain" description="HNH nuclease" evidence="1">
    <location>
        <begin position="39"/>
        <end position="79"/>
    </location>
</feature>
<protein>
    <submittedName>
        <fullName evidence="2">HNH endonuclease</fullName>
    </submittedName>
</protein>
<dbReference type="Proteomes" id="UP001595803">
    <property type="component" value="Unassembled WGS sequence"/>
</dbReference>
<dbReference type="Pfam" id="PF13392">
    <property type="entry name" value="HNH_3"/>
    <property type="match status" value="1"/>
</dbReference>
<dbReference type="EMBL" id="JBHRZG010000009">
    <property type="protein sequence ID" value="MFC3832869.1"/>
    <property type="molecule type" value="Genomic_DNA"/>
</dbReference>
<proteinExistence type="predicted"/>
<dbReference type="InterPro" id="IPR044925">
    <property type="entry name" value="His-Me_finger_sf"/>
</dbReference>